<evidence type="ECO:0000313" key="1">
    <source>
        <dbReference type="EMBL" id="CAG7729453.1"/>
    </source>
</evidence>
<proteinExistence type="predicted"/>
<gene>
    <name evidence="1" type="ORF">AFUS01_LOCUS18165</name>
</gene>
<reference evidence="1" key="1">
    <citation type="submission" date="2021-06" db="EMBL/GenBank/DDBJ databases">
        <authorList>
            <person name="Hodson N. C."/>
            <person name="Mongue J. A."/>
            <person name="Jaron S. K."/>
        </authorList>
    </citation>
    <scope>NUCLEOTIDE SEQUENCE</scope>
</reference>
<evidence type="ECO:0000313" key="2">
    <source>
        <dbReference type="Proteomes" id="UP000708208"/>
    </source>
</evidence>
<accession>A0A8J2NWW6</accession>
<protein>
    <submittedName>
        <fullName evidence="1">Uncharacterized protein</fullName>
    </submittedName>
</protein>
<keyword evidence="2" id="KW-1185">Reference proteome</keyword>
<name>A0A8J2NWW6_9HEXA</name>
<dbReference type="AlphaFoldDB" id="A0A8J2NWW6"/>
<dbReference type="Proteomes" id="UP000708208">
    <property type="component" value="Unassembled WGS sequence"/>
</dbReference>
<comment type="caution">
    <text evidence="1">The sequence shown here is derived from an EMBL/GenBank/DDBJ whole genome shotgun (WGS) entry which is preliminary data.</text>
</comment>
<sequence length="98" mass="11313">MIDSFNPHLNVQATSFLEEFPPLLAPVKLVLKNLKSHEEETEIKCSALSYTNISVADDLTKTQQHVVSTMLKKRKDLKEMNIINQMALQFFAYQKFQI</sequence>
<organism evidence="1 2">
    <name type="scientific">Allacma fusca</name>
    <dbReference type="NCBI Taxonomy" id="39272"/>
    <lineage>
        <taxon>Eukaryota</taxon>
        <taxon>Metazoa</taxon>
        <taxon>Ecdysozoa</taxon>
        <taxon>Arthropoda</taxon>
        <taxon>Hexapoda</taxon>
        <taxon>Collembola</taxon>
        <taxon>Symphypleona</taxon>
        <taxon>Sminthuridae</taxon>
        <taxon>Allacma</taxon>
    </lineage>
</organism>
<dbReference type="EMBL" id="CAJVCH010178621">
    <property type="protein sequence ID" value="CAG7729453.1"/>
    <property type="molecule type" value="Genomic_DNA"/>
</dbReference>